<dbReference type="InterPro" id="IPR011333">
    <property type="entry name" value="SKP1/BTB/POZ_sf"/>
</dbReference>
<proteinExistence type="predicted"/>
<evidence type="ECO:0000259" key="1">
    <source>
        <dbReference type="PROSITE" id="PS50097"/>
    </source>
</evidence>
<dbReference type="Gene3D" id="3.30.710.10">
    <property type="entry name" value="Potassium Channel Kv1.1, Chain A"/>
    <property type="match status" value="1"/>
</dbReference>
<protein>
    <recommendedName>
        <fullName evidence="1">BTB domain-containing protein</fullName>
    </recommendedName>
</protein>
<keyword evidence="3" id="KW-1185">Reference proteome</keyword>
<dbReference type="AlphaFoldDB" id="A0AAV1LV53"/>
<evidence type="ECO:0000313" key="2">
    <source>
        <dbReference type="EMBL" id="CAK1599353.1"/>
    </source>
</evidence>
<dbReference type="Gene3D" id="1.25.40.420">
    <property type="match status" value="1"/>
</dbReference>
<dbReference type="PROSITE" id="PS50097">
    <property type="entry name" value="BTB"/>
    <property type="match status" value="1"/>
</dbReference>
<reference evidence="2 3" key="1">
    <citation type="submission" date="2023-11" db="EMBL/GenBank/DDBJ databases">
        <authorList>
            <person name="Hedman E."/>
            <person name="Englund M."/>
            <person name="Stromberg M."/>
            <person name="Nyberg Akerstrom W."/>
            <person name="Nylinder S."/>
            <person name="Jareborg N."/>
            <person name="Kallberg Y."/>
            <person name="Kronander E."/>
        </authorList>
    </citation>
    <scope>NUCLEOTIDE SEQUENCE [LARGE SCALE GENOMIC DNA]</scope>
</reference>
<organism evidence="2 3">
    <name type="scientific">Parnassius mnemosyne</name>
    <name type="common">clouded apollo</name>
    <dbReference type="NCBI Taxonomy" id="213953"/>
    <lineage>
        <taxon>Eukaryota</taxon>
        <taxon>Metazoa</taxon>
        <taxon>Ecdysozoa</taxon>
        <taxon>Arthropoda</taxon>
        <taxon>Hexapoda</taxon>
        <taxon>Insecta</taxon>
        <taxon>Pterygota</taxon>
        <taxon>Neoptera</taxon>
        <taxon>Endopterygota</taxon>
        <taxon>Lepidoptera</taxon>
        <taxon>Glossata</taxon>
        <taxon>Ditrysia</taxon>
        <taxon>Papilionoidea</taxon>
        <taxon>Papilionidae</taxon>
        <taxon>Parnassiinae</taxon>
        <taxon>Parnassini</taxon>
        <taxon>Parnassius</taxon>
        <taxon>Driopa</taxon>
    </lineage>
</organism>
<gene>
    <name evidence="2" type="ORF">PARMNEM_LOCUS18242</name>
</gene>
<dbReference type="PANTHER" id="PTHR24413">
    <property type="entry name" value="SPECKLE-TYPE POZ PROTEIN"/>
    <property type="match status" value="1"/>
</dbReference>
<evidence type="ECO:0000313" key="3">
    <source>
        <dbReference type="Proteomes" id="UP001314205"/>
    </source>
</evidence>
<dbReference type="SMART" id="SM00225">
    <property type="entry name" value="BTB"/>
    <property type="match status" value="1"/>
</dbReference>
<dbReference type="Proteomes" id="UP001314205">
    <property type="component" value="Unassembled WGS sequence"/>
</dbReference>
<accession>A0AAV1LV53</accession>
<comment type="caution">
    <text evidence="2">The sequence shown here is derived from an EMBL/GenBank/DDBJ whole genome shotgun (WGS) entry which is preliminary data.</text>
</comment>
<dbReference type="CDD" id="cd18186">
    <property type="entry name" value="BTB_POZ_ZBTB_KLHL-like"/>
    <property type="match status" value="1"/>
</dbReference>
<name>A0AAV1LV53_9NEOP</name>
<feature type="domain" description="BTB" evidence="1">
    <location>
        <begin position="181"/>
        <end position="249"/>
    </location>
</feature>
<dbReference type="InterPro" id="IPR000210">
    <property type="entry name" value="BTB/POZ_dom"/>
</dbReference>
<dbReference type="Pfam" id="PF00651">
    <property type="entry name" value="BTB"/>
    <property type="match status" value="1"/>
</dbReference>
<dbReference type="SUPFAM" id="SSF54695">
    <property type="entry name" value="POZ domain"/>
    <property type="match status" value="1"/>
</dbReference>
<sequence>MNNENKNVKEGKGIIFGHNPCQTGDAKWMCLEDIYQKFHRPNVYDIGGTTMEDVADYWFMYITKQVGNIFLLELFICSRQEGSFNVALSSSSELIFDRKSDIVYLDTTLKDYQLEKESNLAFNYVTTYNFTDLDVDLLKDKKLYIAVSFRSPPKIDLDQNIIDFVKCNHDFGALLEDPIDADFTIESSEGDKFQVHKVILASQSEVFKAMLKEETAESQNNYVKLIDVCTEDLQCLIEFIYTGTVKELENRNCFNLLILSDKYNLKGLKDLAQYALSLQLSTDSVLEILVLADMYNSDTLKFSALKFIKKNVTVLGNSMFDEINNAELVRELCRYLVT</sequence>
<dbReference type="EMBL" id="CAVLGL010000115">
    <property type="protein sequence ID" value="CAK1599353.1"/>
    <property type="molecule type" value="Genomic_DNA"/>
</dbReference>